<evidence type="ECO:0000313" key="2">
    <source>
        <dbReference type="EMBL" id="GJT98212.1"/>
    </source>
</evidence>
<proteinExistence type="predicted"/>
<organism evidence="2 3">
    <name type="scientific">Tanacetum coccineum</name>
    <dbReference type="NCBI Taxonomy" id="301880"/>
    <lineage>
        <taxon>Eukaryota</taxon>
        <taxon>Viridiplantae</taxon>
        <taxon>Streptophyta</taxon>
        <taxon>Embryophyta</taxon>
        <taxon>Tracheophyta</taxon>
        <taxon>Spermatophyta</taxon>
        <taxon>Magnoliopsida</taxon>
        <taxon>eudicotyledons</taxon>
        <taxon>Gunneridae</taxon>
        <taxon>Pentapetalae</taxon>
        <taxon>asterids</taxon>
        <taxon>campanulids</taxon>
        <taxon>Asterales</taxon>
        <taxon>Asteraceae</taxon>
        <taxon>Asteroideae</taxon>
        <taxon>Anthemideae</taxon>
        <taxon>Anthemidinae</taxon>
        <taxon>Tanacetum</taxon>
    </lineage>
</organism>
<reference evidence="2" key="2">
    <citation type="submission" date="2022-01" db="EMBL/GenBank/DDBJ databases">
        <authorList>
            <person name="Yamashiro T."/>
            <person name="Shiraishi A."/>
            <person name="Satake H."/>
            <person name="Nakayama K."/>
        </authorList>
    </citation>
    <scope>NUCLEOTIDE SEQUENCE</scope>
</reference>
<name>A0ABQ5IFW9_9ASTR</name>
<feature type="region of interest" description="Disordered" evidence="1">
    <location>
        <begin position="60"/>
        <end position="88"/>
    </location>
</feature>
<dbReference type="EMBL" id="BQNB010020653">
    <property type="protein sequence ID" value="GJT98212.1"/>
    <property type="molecule type" value="Genomic_DNA"/>
</dbReference>
<accession>A0ABQ5IFW9</accession>
<evidence type="ECO:0000256" key="1">
    <source>
        <dbReference type="SAM" id="MobiDB-lite"/>
    </source>
</evidence>
<protein>
    <submittedName>
        <fullName evidence="2">Uncharacterized protein</fullName>
    </submittedName>
</protein>
<gene>
    <name evidence="2" type="ORF">Tco_1093730</name>
</gene>
<keyword evidence="3" id="KW-1185">Reference proteome</keyword>
<comment type="caution">
    <text evidence="2">The sequence shown here is derived from an EMBL/GenBank/DDBJ whole genome shotgun (WGS) entry which is preliminary data.</text>
</comment>
<dbReference type="Proteomes" id="UP001151760">
    <property type="component" value="Unassembled WGS sequence"/>
</dbReference>
<reference evidence="2" key="1">
    <citation type="journal article" date="2022" name="Int. J. Mol. Sci.">
        <title>Draft Genome of Tanacetum Coccineum: Genomic Comparison of Closely Related Tanacetum-Family Plants.</title>
        <authorList>
            <person name="Yamashiro T."/>
            <person name="Shiraishi A."/>
            <person name="Nakayama K."/>
            <person name="Satake H."/>
        </authorList>
    </citation>
    <scope>NUCLEOTIDE SEQUENCE</scope>
</reference>
<sequence>MLPAATQSSTNTTNSLSSTIIVQDVPSVSTYPTTQVIQFLVIHQGVKEQIQGIQNDQFDNEPLLHNLTPDPSSEESSSRGDIPLNFLSSNLSFDNHIRGSKEHP</sequence>
<evidence type="ECO:0000313" key="3">
    <source>
        <dbReference type="Proteomes" id="UP001151760"/>
    </source>
</evidence>